<evidence type="ECO:0000256" key="1">
    <source>
        <dbReference type="SAM" id="MobiDB-lite"/>
    </source>
</evidence>
<protein>
    <submittedName>
        <fullName evidence="2">Uncharacterized protein</fullName>
    </submittedName>
</protein>
<dbReference type="Proteomes" id="UP000199301">
    <property type="component" value="Unassembled WGS sequence"/>
</dbReference>
<organism evidence="2 3">
    <name type="scientific">Actinopolyspora saharensis</name>
    <dbReference type="NCBI Taxonomy" id="995062"/>
    <lineage>
        <taxon>Bacteria</taxon>
        <taxon>Bacillati</taxon>
        <taxon>Actinomycetota</taxon>
        <taxon>Actinomycetes</taxon>
        <taxon>Actinopolysporales</taxon>
        <taxon>Actinopolysporaceae</taxon>
        <taxon>Actinopolyspora</taxon>
    </lineage>
</organism>
<accession>A0A1H1F5X8</accession>
<sequence>MKRTLTAAAALLAGSAGAIGFAGTASAADSPELPAELPTDNSVAKATYHTAATLESTKQVVGDVVPAPDAATSRSGDGAAGVPSVDESGKAVGDLLNAPPVDKAGDALQEGVSGRDGSSGQSTGGLLGGKSPLGGIVGSLPIG</sequence>
<dbReference type="RefSeq" id="WP_092524628.1">
    <property type="nucleotide sequence ID" value="NZ_FNKO01000002.1"/>
</dbReference>
<keyword evidence="3" id="KW-1185">Reference proteome</keyword>
<dbReference type="OrthoDB" id="5194958at2"/>
<feature type="region of interest" description="Disordered" evidence="1">
    <location>
        <begin position="66"/>
        <end position="143"/>
    </location>
</feature>
<gene>
    <name evidence="2" type="ORF">SAMN04489718_2860</name>
</gene>
<dbReference type="AlphaFoldDB" id="A0A1H1F5X8"/>
<feature type="compositionally biased region" description="Gly residues" evidence="1">
    <location>
        <begin position="122"/>
        <end position="137"/>
    </location>
</feature>
<evidence type="ECO:0000313" key="3">
    <source>
        <dbReference type="Proteomes" id="UP000199301"/>
    </source>
</evidence>
<proteinExistence type="predicted"/>
<name>A0A1H1F5X8_9ACTN</name>
<reference evidence="3" key="1">
    <citation type="submission" date="2016-10" db="EMBL/GenBank/DDBJ databases">
        <authorList>
            <person name="Varghese N."/>
            <person name="Submissions S."/>
        </authorList>
    </citation>
    <scope>NUCLEOTIDE SEQUENCE [LARGE SCALE GENOMIC DNA]</scope>
    <source>
        <strain evidence="3">DSM 45459</strain>
    </source>
</reference>
<evidence type="ECO:0000313" key="2">
    <source>
        <dbReference type="EMBL" id="SDQ96328.1"/>
    </source>
</evidence>
<dbReference type="EMBL" id="FNKO01000002">
    <property type="protein sequence ID" value="SDQ96328.1"/>
    <property type="molecule type" value="Genomic_DNA"/>
</dbReference>